<evidence type="ECO:0000256" key="2">
    <source>
        <dbReference type="ARBA" id="ARBA00005967"/>
    </source>
</evidence>
<feature type="transmembrane region" description="Helical" evidence="24">
    <location>
        <begin position="105"/>
        <end position="124"/>
    </location>
</feature>
<evidence type="ECO:0000256" key="23">
    <source>
        <dbReference type="PIRSR" id="PIRSR600829-4"/>
    </source>
</evidence>
<dbReference type="GO" id="GO:0005524">
    <property type="term" value="F:ATP binding"/>
    <property type="evidence" value="ECO:0007669"/>
    <property type="project" value="UniProtKB-KW"/>
</dbReference>
<proteinExistence type="inferred from homology"/>
<evidence type="ECO:0000256" key="21">
    <source>
        <dbReference type="PIRSR" id="PIRSR600829-2"/>
    </source>
</evidence>
<feature type="binding site" evidence="21">
    <location>
        <begin position="79"/>
        <end position="83"/>
    </location>
    <ligand>
        <name>substrate</name>
    </ligand>
</feature>
<evidence type="ECO:0000256" key="15">
    <source>
        <dbReference type="ARBA" id="ARBA00022989"/>
    </source>
</evidence>
<reference evidence="25 26" key="1">
    <citation type="submission" date="2007-11" db="EMBL/GenBank/DDBJ databases">
        <title>Complete sequence of chromosome of Shewanella baltica OS195.</title>
        <authorList>
            <consortium name="US DOE Joint Genome Institute"/>
            <person name="Copeland A."/>
            <person name="Lucas S."/>
            <person name="Lapidus A."/>
            <person name="Barry K."/>
            <person name="Glavina del Rio T."/>
            <person name="Dalin E."/>
            <person name="Tice H."/>
            <person name="Pitluck S."/>
            <person name="Chain P."/>
            <person name="Malfatti S."/>
            <person name="Shin M."/>
            <person name="Vergez L."/>
            <person name="Schmutz J."/>
            <person name="Larimer F."/>
            <person name="Land M."/>
            <person name="Hauser L."/>
            <person name="Kyrpides N."/>
            <person name="Kim E."/>
            <person name="Brettar I."/>
            <person name="Rodrigues J."/>
            <person name="Konstantinidis K."/>
            <person name="Klappenbach J."/>
            <person name="Hofle M."/>
            <person name="Tiedje J."/>
            <person name="Richardson P."/>
        </authorList>
    </citation>
    <scope>NUCLEOTIDE SEQUENCE [LARGE SCALE GENOMIC DNA]</scope>
    <source>
        <strain evidence="25 26">OS195</strain>
    </source>
</reference>
<keyword evidence="18" id="KW-0594">Phospholipid biosynthesis</keyword>
<sequence length="170" mass="18887">MRFSSRAILRPNLLTQSNVKIHNSWFYQTCLNEQHLSALSLMSIGNTMKPANNHGIKRIFRATGFSMKGLKAAWVHEAAFRQELMLAIVMLPVALWVDISTIERLLLIFTLFIVLIVELLNSAIEAVVDRVGSEIHPLSGQAKDIASAAVFMSLALCGLTWLVVLAPLVF</sequence>
<comment type="similarity">
    <text evidence="2 24">Belongs to the bacterial diacylglycerol kinase family.</text>
</comment>
<dbReference type="GO" id="GO:0046872">
    <property type="term" value="F:metal ion binding"/>
    <property type="evidence" value="ECO:0007669"/>
    <property type="project" value="UniProtKB-KW"/>
</dbReference>
<evidence type="ECO:0000256" key="19">
    <source>
        <dbReference type="ARBA" id="ARBA00023264"/>
    </source>
</evidence>
<comment type="caution">
    <text evidence="24">Lacks conserved residue(s) required for the propagation of feature annotation.</text>
</comment>
<evidence type="ECO:0000256" key="13">
    <source>
        <dbReference type="ARBA" id="ARBA00022840"/>
    </source>
</evidence>
<keyword evidence="5" id="KW-1003">Cell membrane</keyword>
<keyword evidence="16 24" id="KW-0443">Lipid metabolism</keyword>
<dbReference type="PROSITE" id="PS01069">
    <property type="entry name" value="DAGK_PROKAR"/>
    <property type="match status" value="1"/>
</dbReference>
<evidence type="ECO:0000256" key="22">
    <source>
        <dbReference type="PIRSR" id="PIRSR600829-3"/>
    </source>
</evidence>
<feature type="binding site" evidence="23">
    <location>
        <position position="125"/>
    </location>
    <ligand>
        <name>a divalent metal cation</name>
        <dbReference type="ChEBI" id="CHEBI:60240"/>
    </ligand>
</feature>
<evidence type="ECO:0000256" key="11">
    <source>
        <dbReference type="ARBA" id="ARBA00022741"/>
    </source>
</evidence>
<evidence type="ECO:0000256" key="6">
    <source>
        <dbReference type="ARBA" id="ARBA00022516"/>
    </source>
</evidence>
<keyword evidence="11 22" id="KW-0547">Nucleotide-binding</keyword>
<feature type="binding site" evidence="21">
    <location>
        <position position="118"/>
    </location>
    <ligand>
        <name>substrate</name>
    </ligand>
</feature>
<keyword evidence="9 24" id="KW-0812">Transmembrane</keyword>
<keyword evidence="15 24" id="KW-1133">Transmembrane helix</keyword>
<accession>A9KYW8</accession>
<keyword evidence="12 24" id="KW-0418">Kinase</keyword>
<evidence type="ECO:0000256" key="18">
    <source>
        <dbReference type="ARBA" id="ARBA00023209"/>
    </source>
</evidence>
<dbReference type="CDD" id="cd14264">
    <property type="entry name" value="DAGK_IM"/>
    <property type="match status" value="1"/>
</dbReference>
<feature type="binding site" evidence="21">
    <location>
        <position position="58"/>
    </location>
    <ligand>
        <name>substrate</name>
    </ligand>
</feature>
<feature type="active site" description="Proton acceptor" evidence="20">
    <location>
        <position position="118"/>
    </location>
</feature>
<keyword evidence="6" id="KW-0444">Lipid biosynthesis</keyword>
<keyword evidence="14 23" id="KW-0460">Magnesium</keyword>
<dbReference type="EC" id="2.7.1.107" evidence="3 24"/>
<dbReference type="GO" id="GO:0005886">
    <property type="term" value="C:plasma membrane"/>
    <property type="evidence" value="ECO:0007669"/>
    <property type="project" value="UniProtKB-SubCell"/>
</dbReference>
<keyword evidence="13 22" id="KW-0067">ATP-binding</keyword>
<dbReference type="KEGG" id="sbn:Sbal195_1885"/>
<evidence type="ECO:0000256" key="12">
    <source>
        <dbReference type="ARBA" id="ARBA00022777"/>
    </source>
</evidence>
<evidence type="ECO:0000256" key="9">
    <source>
        <dbReference type="ARBA" id="ARBA00022692"/>
    </source>
</evidence>
<evidence type="ECO:0000256" key="17">
    <source>
        <dbReference type="ARBA" id="ARBA00023136"/>
    </source>
</evidence>
<dbReference type="PANTHER" id="PTHR34299">
    <property type="entry name" value="DIACYLGLYCEROL KINASE"/>
    <property type="match status" value="1"/>
</dbReference>
<evidence type="ECO:0000256" key="7">
    <source>
        <dbReference type="ARBA" id="ARBA00022519"/>
    </source>
</evidence>
<keyword evidence="17 24" id="KW-0472">Membrane</keyword>
<feature type="binding site" evidence="23">
    <location>
        <position position="77"/>
    </location>
    <ligand>
        <name>a divalent metal cation</name>
        <dbReference type="ChEBI" id="CHEBI:60240"/>
    </ligand>
</feature>
<feature type="binding site" evidence="22">
    <location>
        <begin position="143"/>
        <end position="144"/>
    </location>
    <ligand>
        <name>ATP</name>
        <dbReference type="ChEBI" id="CHEBI:30616"/>
    </ligand>
</feature>
<comment type="subcellular location">
    <subcellularLocation>
        <location evidence="1 24">Cell inner membrane</location>
        <topology evidence="1 24">Multi-pass membrane protein</topology>
    </subcellularLocation>
</comment>
<keyword evidence="7 24" id="KW-0997">Cell inner membrane</keyword>
<keyword evidence="10 23" id="KW-0479">Metal-binding</keyword>
<evidence type="ECO:0000256" key="10">
    <source>
        <dbReference type="ARBA" id="ARBA00022723"/>
    </source>
</evidence>
<dbReference type="AlphaFoldDB" id="A9KYW8"/>
<protein>
    <recommendedName>
        <fullName evidence="4 24">Diacylglycerol kinase</fullName>
        <ecNumber evidence="3 24">2.7.1.107</ecNumber>
    </recommendedName>
</protein>
<dbReference type="Proteomes" id="UP000000770">
    <property type="component" value="Chromosome"/>
</dbReference>
<evidence type="ECO:0000256" key="16">
    <source>
        <dbReference type="ARBA" id="ARBA00023098"/>
    </source>
</evidence>
<dbReference type="EMBL" id="CP000891">
    <property type="protein sequence ID" value="ABX49056.1"/>
    <property type="molecule type" value="Genomic_DNA"/>
</dbReference>
<feature type="binding site" evidence="21">
    <location>
        <position position="104"/>
    </location>
    <ligand>
        <name>substrate</name>
    </ligand>
</feature>
<dbReference type="GO" id="GO:0006654">
    <property type="term" value="P:phosphatidic acid biosynthetic process"/>
    <property type="evidence" value="ECO:0007669"/>
    <property type="project" value="InterPro"/>
</dbReference>
<evidence type="ECO:0000256" key="4">
    <source>
        <dbReference type="ARBA" id="ARBA00017575"/>
    </source>
</evidence>
<dbReference type="InterPro" id="IPR000829">
    <property type="entry name" value="DAGK"/>
</dbReference>
<gene>
    <name evidence="25" type="ordered locus">Sbal195_1885</name>
</gene>
<evidence type="ECO:0000256" key="20">
    <source>
        <dbReference type="PIRSR" id="PIRSR600829-1"/>
    </source>
</evidence>
<evidence type="ECO:0000256" key="24">
    <source>
        <dbReference type="RuleBase" id="RU363065"/>
    </source>
</evidence>
<feature type="binding site" evidence="22">
    <location>
        <position position="125"/>
    </location>
    <ligand>
        <name>ATP</name>
        <dbReference type="ChEBI" id="CHEBI:30616"/>
    </ligand>
</feature>
<evidence type="ECO:0000256" key="14">
    <source>
        <dbReference type="ARBA" id="ARBA00022842"/>
    </source>
</evidence>
<comment type="cofactor">
    <cofactor evidence="23">
        <name>Mg(2+)</name>
        <dbReference type="ChEBI" id="CHEBI:18420"/>
    </cofactor>
    <text evidence="23">Mn(2+), Zn(2+), Cd(2+) and Co(2+) support activity to lesser extents.</text>
</comment>
<feature type="binding site" evidence="22">
    <location>
        <position position="77"/>
    </location>
    <ligand>
        <name>ATP</name>
        <dbReference type="ChEBI" id="CHEBI:30616"/>
    </ligand>
</feature>
<dbReference type="Pfam" id="PF01219">
    <property type="entry name" value="DAGK_prokar"/>
    <property type="match status" value="1"/>
</dbReference>
<evidence type="ECO:0000256" key="8">
    <source>
        <dbReference type="ARBA" id="ARBA00022679"/>
    </source>
</evidence>
<organism evidence="25 26">
    <name type="scientific">Shewanella baltica (strain OS195)</name>
    <dbReference type="NCBI Taxonomy" id="399599"/>
    <lineage>
        <taxon>Bacteria</taxon>
        <taxon>Pseudomonadati</taxon>
        <taxon>Pseudomonadota</taxon>
        <taxon>Gammaproteobacteria</taxon>
        <taxon>Alteromonadales</taxon>
        <taxon>Shewanellaceae</taxon>
        <taxon>Shewanella</taxon>
    </lineage>
</organism>
<dbReference type="InterPro" id="IPR036945">
    <property type="entry name" value="DAGK_sf"/>
</dbReference>
<comment type="catalytic activity">
    <reaction evidence="24">
        <text>a 1,2-diacyl-sn-glycerol + ATP = a 1,2-diacyl-sn-glycero-3-phosphate + ADP + H(+)</text>
        <dbReference type="Rhea" id="RHEA:10272"/>
        <dbReference type="ChEBI" id="CHEBI:15378"/>
        <dbReference type="ChEBI" id="CHEBI:17815"/>
        <dbReference type="ChEBI" id="CHEBI:30616"/>
        <dbReference type="ChEBI" id="CHEBI:58608"/>
        <dbReference type="ChEBI" id="CHEBI:456216"/>
        <dbReference type="EC" id="2.7.1.107"/>
    </reaction>
</comment>
<feature type="binding site" evidence="22">
    <location>
        <position position="58"/>
    </location>
    <ligand>
        <name>ATP</name>
        <dbReference type="ChEBI" id="CHEBI:30616"/>
    </ligand>
</feature>
<evidence type="ECO:0000313" key="26">
    <source>
        <dbReference type="Proteomes" id="UP000000770"/>
    </source>
</evidence>
<dbReference type="PANTHER" id="PTHR34299:SF1">
    <property type="entry name" value="DIACYLGLYCEROL KINASE"/>
    <property type="match status" value="1"/>
</dbReference>
<keyword evidence="8 24" id="KW-0808">Transferase</keyword>
<evidence type="ECO:0000256" key="3">
    <source>
        <dbReference type="ARBA" id="ARBA00012133"/>
    </source>
</evidence>
<feature type="transmembrane region" description="Helical" evidence="24">
    <location>
        <begin position="145"/>
        <end position="169"/>
    </location>
</feature>
<feature type="binding site" evidence="22">
    <location>
        <begin position="134"/>
        <end position="136"/>
    </location>
    <ligand>
        <name>ATP</name>
        <dbReference type="ChEBI" id="CHEBI:30616"/>
    </ligand>
</feature>
<evidence type="ECO:0000256" key="1">
    <source>
        <dbReference type="ARBA" id="ARBA00004429"/>
    </source>
</evidence>
<name>A9KYW8_SHEB9</name>
<keyword evidence="19 24" id="KW-1208">Phospholipid metabolism</keyword>
<dbReference type="InterPro" id="IPR033718">
    <property type="entry name" value="DAGK_prok"/>
</dbReference>
<feature type="binding site" evidence="21">
    <location>
        <position position="147"/>
    </location>
    <ligand>
        <name>substrate</name>
    </ligand>
</feature>
<comment type="function">
    <text evidence="24">Catalyzes the ATP-dependent phosphorylation of sn-l,2-diacylglycerol (DAG) to phosphatidic acid. Involved in the recycling of diacylglycerol produced as a by-product during membrane-derived oligosaccharide (MDO) biosynthesis.</text>
</comment>
<dbReference type="GO" id="GO:0004143">
    <property type="term" value="F:ATP-dependent diacylglycerol kinase activity"/>
    <property type="evidence" value="ECO:0007669"/>
    <property type="project" value="UniProtKB-EC"/>
</dbReference>
<evidence type="ECO:0000313" key="25">
    <source>
        <dbReference type="EMBL" id="ABX49056.1"/>
    </source>
</evidence>
<dbReference type="Gene3D" id="1.10.287.3610">
    <property type="match status" value="1"/>
</dbReference>
<dbReference type="HOGENOM" id="CLU_112343_3_0_6"/>
<evidence type="ECO:0000256" key="5">
    <source>
        <dbReference type="ARBA" id="ARBA00022475"/>
    </source>
</evidence>